<reference evidence="1 2" key="1">
    <citation type="submission" date="2020-04" db="EMBL/GenBank/DDBJ databases">
        <authorList>
            <person name="Yin C."/>
        </authorList>
    </citation>
    <scope>NUCLEOTIDE SEQUENCE [LARGE SCALE GENOMIC DNA]</scope>
    <source>
        <strain evidence="1 2">Ak56</strain>
    </source>
</reference>
<sequence>MKKLLLALTIVSAGFASCKKDHDAPKEHLFKGPEQIFQHGKAWTWFQTDENDKPLRIAVAIDDAAMSSLDTGHVGDGGHDHANMLSLAFHPKAAITPFQHFGLDWNPHGHEPAGVYDKPHFDFHFYMISETERMGIPPYENDSLKFKNYPAPGYMPANYVPIPGGVPQMGTHWVDVTAAELNGQPFTQTFLNGSYNGNVIFYEPMITRAFIQANATYERAVPQPAKVQKDGYYPKKMKIEKGNGVTNIILEDFVYRTKS</sequence>
<evidence type="ECO:0000313" key="2">
    <source>
        <dbReference type="Proteomes" id="UP000552864"/>
    </source>
</evidence>
<accession>A0A847SBK3</accession>
<dbReference type="CDD" id="cd11669">
    <property type="entry name" value="TTHB210-like"/>
    <property type="match status" value="1"/>
</dbReference>
<organism evidence="1 2">
    <name type="scientific">Chitinophaga eiseniae</name>
    <dbReference type="NCBI Taxonomy" id="634771"/>
    <lineage>
        <taxon>Bacteria</taxon>
        <taxon>Pseudomonadati</taxon>
        <taxon>Bacteroidota</taxon>
        <taxon>Chitinophagia</taxon>
        <taxon>Chitinophagales</taxon>
        <taxon>Chitinophagaceae</taxon>
        <taxon>Chitinophaga</taxon>
    </lineage>
</organism>
<gene>
    <name evidence="1" type="ORF">HGH91_18275</name>
</gene>
<keyword evidence="2" id="KW-1185">Reference proteome</keyword>
<dbReference type="PROSITE" id="PS51257">
    <property type="entry name" value="PROKAR_LIPOPROTEIN"/>
    <property type="match status" value="1"/>
</dbReference>
<dbReference type="RefSeq" id="WP_168740247.1">
    <property type="nucleotide sequence ID" value="NZ_JABAHZ010000004.1"/>
</dbReference>
<dbReference type="AlphaFoldDB" id="A0A847SBK3"/>
<protein>
    <submittedName>
        <fullName evidence="1">DUF5602 domain-containing protein</fullName>
    </submittedName>
</protein>
<dbReference type="EMBL" id="JABAHZ010000004">
    <property type="protein sequence ID" value="NLR80580.1"/>
    <property type="molecule type" value="Genomic_DNA"/>
</dbReference>
<dbReference type="Proteomes" id="UP000552864">
    <property type="component" value="Unassembled WGS sequence"/>
</dbReference>
<proteinExistence type="predicted"/>
<dbReference type="InterPro" id="IPR033786">
    <property type="entry name" value="TTHB210-like"/>
</dbReference>
<comment type="caution">
    <text evidence="1">The sequence shown here is derived from an EMBL/GenBank/DDBJ whole genome shotgun (WGS) entry which is preliminary data.</text>
</comment>
<evidence type="ECO:0000313" key="1">
    <source>
        <dbReference type="EMBL" id="NLR80580.1"/>
    </source>
</evidence>
<name>A0A847SBK3_9BACT</name>